<dbReference type="AlphaFoldDB" id="A0A2H4SHF3"/>
<feature type="chain" id="PRO_5014191251" evidence="1">
    <location>
        <begin position="22"/>
        <end position="139"/>
    </location>
</feature>
<name>A0A2H4SHF3_CORMI</name>
<reference evidence="2 3" key="1">
    <citation type="journal article" date="2017" name="BMC Genomics">
        <title>Chromosome level assembly and secondary metabolite potential of the parasitic fungus Cordyceps militaris.</title>
        <authorList>
            <person name="Kramer G.J."/>
            <person name="Nodwell J.R."/>
        </authorList>
    </citation>
    <scope>NUCLEOTIDE SEQUENCE [LARGE SCALE GENOMIC DNA]</scope>
    <source>
        <strain evidence="2 3">ATCC 34164</strain>
    </source>
</reference>
<accession>A0A2H4SHF3</accession>
<evidence type="ECO:0000313" key="3">
    <source>
        <dbReference type="Proteomes" id="UP000323067"/>
    </source>
</evidence>
<protein>
    <submittedName>
        <fullName evidence="2">Uncharacterized protein</fullName>
    </submittedName>
</protein>
<sequence length="139" mass="15395">MMRVSLFISSAVAALITPTVADYQECRDHLAPVTQFYLFGNDDCANHGPGKRLGNVRVCITDLAEHNYGEPQGCHRLEQEGVLSVSQWTNIQGCNLYMYTDAECLTGIKKLTDMGGCNSPSGDWSGKPWMAYRAWCPPM</sequence>
<dbReference type="Proteomes" id="UP000323067">
    <property type="component" value="Chromosome vii"/>
</dbReference>
<organism evidence="2 3">
    <name type="scientific">Cordyceps militaris</name>
    <name type="common">Caterpillar fungus</name>
    <name type="synonym">Clavaria militaris</name>
    <dbReference type="NCBI Taxonomy" id="73501"/>
    <lineage>
        <taxon>Eukaryota</taxon>
        <taxon>Fungi</taxon>
        <taxon>Dikarya</taxon>
        <taxon>Ascomycota</taxon>
        <taxon>Pezizomycotina</taxon>
        <taxon>Sordariomycetes</taxon>
        <taxon>Hypocreomycetidae</taxon>
        <taxon>Hypocreales</taxon>
        <taxon>Cordycipitaceae</taxon>
        <taxon>Cordyceps</taxon>
    </lineage>
</organism>
<dbReference type="VEuPathDB" id="FungiDB:A9K55_008081"/>
<gene>
    <name evidence="2" type="ORF">A9K55_008081</name>
</gene>
<keyword evidence="1" id="KW-0732">Signal</keyword>
<evidence type="ECO:0000313" key="2">
    <source>
        <dbReference type="EMBL" id="ATY62527.1"/>
    </source>
</evidence>
<evidence type="ECO:0000256" key="1">
    <source>
        <dbReference type="SAM" id="SignalP"/>
    </source>
</evidence>
<feature type="signal peptide" evidence="1">
    <location>
        <begin position="1"/>
        <end position="21"/>
    </location>
</feature>
<proteinExistence type="predicted"/>
<dbReference type="OrthoDB" id="4859588at2759"/>
<dbReference type="EMBL" id="CP023324">
    <property type="protein sequence ID" value="ATY62527.1"/>
    <property type="molecule type" value="Genomic_DNA"/>
</dbReference>